<evidence type="ECO:0000313" key="2">
    <source>
        <dbReference type="EMBL" id="OGM10569.1"/>
    </source>
</evidence>
<dbReference type="Pfam" id="PF06182">
    <property type="entry name" value="ABC2_membrane_6"/>
    <property type="match status" value="1"/>
</dbReference>
<dbReference type="PANTHER" id="PTHR36832">
    <property type="entry name" value="SLR1174 PROTEIN-RELATED"/>
    <property type="match status" value="1"/>
</dbReference>
<evidence type="ECO:0000313" key="3">
    <source>
        <dbReference type="Proteomes" id="UP000176939"/>
    </source>
</evidence>
<comment type="caution">
    <text evidence="2">The sequence shown here is derived from an EMBL/GenBank/DDBJ whole genome shotgun (WGS) entry which is preliminary data.</text>
</comment>
<dbReference type="Proteomes" id="UP000176939">
    <property type="component" value="Unassembled WGS sequence"/>
</dbReference>
<dbReference type="EMBL" id="MGFQ01000005">
    <property type="protein sequence ID" value="OGM10569.1"/>
    <property type="molecule type" value="Genomic_DNA"/>
</dbReference>
<feature type="transmembrane region" description="Helical" evidence="1">
    <location>
        <begin position="113"/>
        <end position="130"/>
    </location>
</feature>
<dbReference type="AlphaFoldDB" id="A0A1F7X776"/>
<dbReference type="PANTHER" id="PTHR36832:SF1">
    <property type="entry name" value="SLR1174 PROTEIN"/>
    <property type="match status" value="1"/>
</dbReference>
<name>A0A1F7X776_9BACT</name>
<dbReference type="InterPro" id="IPR010390">
    <property type="entry name" value="ABC-2_transporter-like"/>
</dbReference>
<proteinExistence type="predicted"/>
<evidence type="ECO:0000256" key="1">
    <source>
        <dbReference type="SAM" id="Phobius"/>
    </source>
</evidence>
<protein>
    <recommendedName>
        <fullName evidence="4">ABC transporter permease</fullName>
    </recommendedName>
</protein>
<feature type="transmembrane region" description="Helical" evidence="1">
    <location>
        <begin position="237"/>
        <end position="255"/>
    </location>
</feature>
<sequence>MKKYLSVFKISFQQEFAYRVNFIMWRIRNVLQLFLVFFLWDTVFSGQDKVIFGYDKARILTYVFGLLIIRAFVLSARAVDVAGEVANGDLSNYLIKPVSYFKYWLTRDLSSKALNLIFAAFETAVLFIILKPPFFIQTNIISLTGFFVSTALAMFIYFTILFISSAIPFWIPEVAWGAQFLTTAIFIEFLSGAVFPLDILPQVFQNILNLTPFPYMIFFPLEVYLGKIAGLDLLKGVVISFIWAIILWIGMNSLWKKGLKVYQSQGR</sequence>
<feature type="transmembrane region" description="Helical" evidence="1">
    <location>
        <begin position="176"/>
        <end position="195"/>
    </location>
</feature>
<feature type="transmembrane region" description="Helical" evidence="1">
    <location>
        <begin position="207"/>
        <end position="225"/>
    </location>
</feature>
<accession>A0A1F7X776</accession>
<feature type="transmembrane region" description="Helical" evidence="1">
    <location>
        <begin position="30"/>
        <end position="47"/>
    </location>
</feature>
<evidence type="ECO:0008006" key="4">
    <source>
        <dbReference type="Google" id="ProtNLM"/>
    </source>
</evidence>
<organism evidence="2 3">
    <name type="scientific">Candidatus Woesebacteria bacterium RBG_13_36_22</name>
    <dbReference type="NCBI Taxonomy" id="1802478"/>
    <lineage>
        <taxon>Bacteria</taxon>
        <taxon>Candidatus Woeseibacteriota</taxon>
    </lineage>
</organism>
<feature type="transmembrane region" description="Helical" evidence="1">
    <location>
        <begin position="59"/>
        <end position="79"/>
    </location>
</feature>
<gene>
    <name evidence="2" type="ORF">A2Z67_04200</name>
</gene>
<keyword evidence="1" id="KW-1133">Transmembrane helix</keyword>
<keyword evidence="1" id="KW-0812">Transmembrane</keyword>
<reference evidence="2 3" key="1">
    <citation type="journal article" date="2016" name="Nat. Commun.">
        <title>Thousands of microbial genomes shed light on interconnected biogeochemical processes in an aquifer system.</title>
        <authorList>
            <person name="Anantharaman K."/>
            <person name="Brown C.T."/>
            <person name="Hug L.A."/>
            <person name="Sharon I."/>
            <person name="Castelle C.J."/>
            <person name="Probst A.J."/>
            <person name="Thomas B.C."/>
            <person name="Singh A."/>
            <person name="Wilkins M.J."/>
            <person name="Karaoz U."/>
            <person name="Brodie E.L."/>
            <person name="Williams K.H."/>
            <person name="Hubbard S.S."/>
            <person name="Banfield J.F."/>
        </authorList>
    </citation>
    <scope>NUCLEOTIDE SEQUENCE [LARGE SCALE GENOMIC DNA]</scope>
</reference>
<keyword evidence="1" id="KW-0472">Membrane</keyword>
<feature type="transmembrane region" description="Helical" evidence="1">
    <location>
        <begin position="142"/>
        <end position="170"/>
    </location>
</feature>